<evidence type="ECO:0000256" key="1">
    <source>
        <dbReference type="ARBA" id="ARBA00006217"/>
    </source>
</evidence>
<evidence type="ECO:0000256" key="3">
    <source>
        <dbReference type="ARBA" id="ARBA00022833"/>
    </source>
</evidence>
<organism evidence="9 10">
    <name type="scientific">Kineosporia succinea</name>
    <dbReference type="NCBI Taxonomy" id="84632"/>
    <lineage>
        <taxon>Bacteria</taxon>
        <taxon>Bacillati</taxon>
        <taxon>Actinomycetota</taxon>
        <taxon>Actinomycetes</taxon>
        <taxon>Kineosporiales</taxon>
        <taxon>Kineosporiaceae</taxon>
        <taxon>Kineosporia</taxon>
    </lineage>
</organism>
<dbReference type="PROSITE" id="PS00704">
    <property type="entry name" value="PROK_CO2_ANHYDRASE_1"/>
    <property type="match status" value="1"/>
</dbReference>
<feature type="region of interest" description="Disordered" evidence="8">
    <location>
        <begin position="1"/>
        <end position="37"/>
    </location>
</feature>
<dbReference type="PANTHER" id="PTHR11002:SF79">
    <property type="entry name" value="CARBONIC ANHYDRASE 2"/>
    <property type="match status" value="1"/>
</dbReference>
<evidence type="ECO:0000256" key="6">
    <source>
        <dbReference type="ARBA" id="ARBA00048348"/>
    </source>
</evidence>
<dbReference type="Gene3D" id="3.40.1050.10">
    <property type="entry name" value="Carbonic anhydrase"/>
    <property type="match status" value="1"/>
</dbReference>
<dbReference type="SMART" id="SM00947">
    <property type="entry name" value="Pro_CA"/>
    <property type="match status" value="1"/>
</dbReference>
<evidence type="ECO:0000256" key="2">
    <source>
        <dbReference type="ARBA" id="ARBA00012925"/>
    </source>
</evidence>
<dbReference type="InterPro" id="IPR036874">
    <property type="entry name" value="Carbonic_anhydrase_sf"/>
</dbReference>
<evidence type="ECO:0000313" key="9">
    <source>
        <dbReference type="EMBL" id="MDP9825676.1"/>
    </source>
</evidence>
<dbReference type="Pfam" id="PF00484">
    <property type="entry name" value="Pro_CA"/>
    <property type="match status" value="1"/>
</dbReference>
<comment type="caution">
    <text evidence="9">The sequence shown here is derived from an EMBL/GenBank/DDBJ whole genome shotgun (WGS) entry which is preliminary data.</text>
</comment>
<dbReference type="EMBL" id="JAUSQZ010000001">
    <property type="protein sequence ID" value="MDP9825676.1"/>
    <property type="molecule type" value="Genomic_DNA"/>
</dbReference>
<evidence type="ECO:0000256" key="4">
    <source>
        <dbReference type="ARBA" id="ARBA00023239"/>
    </source>
</evidence>
<evidence type="ECO:0000256" key="5">
    <source>
        <dbReference type="ARBA" id="ARBA00024993"/>
    </source>
</evidence>
<protein>
    <recommendedName>
        <fullName evidence="2 7">Carbonic anhydrase</fullName>
        <ecNumber evidence="2 7">4.2.1.1</ecNumber>
    </recommendedName>
    <alternativeName>
        <fullName evidence="7">Carbonate dehydratase</fullName>
    </alternativeName>
</protein>
<gene>
    <name evidence="9" type="ORF">J2S57_001425</name>
</gene>
<dbReference type="RefSeq" id="WP_307239709.1">
    <property type="nucleotide sequence ID" value="NZ_JAUSQZ010000001.1"/>
</dbReference>
<keyword evidence="3 7" id="KW-0862">Zinc</keyword>
<dbReference type="SUPFAM" id="SSF53056">
    <property type="entry name" value="beta-carbonic anhydrase, cab"/>
    <property type="match status" value="1"/>
</dbReference>
<dbReference type="InterPro" id="IPR001765">
    <property type="entry name" value="Carbonic_anhydrase"/>
</dbReference>
<evidence type="ECO:0000256" key="8">
    <source>
        <dbReference type="SAM" id="MobiDB-lite"/>
    </source>
</evidence>
<dbReference type="PANTHER" id="PTHR11002">
    <property type="entry name" value="CARBONIC ANHYDRASE"/>
    <property type="match status" value="1"/>
</dbReference>
<comment type="function">
    <text evidence="7">Reversible hydration of carbon dioxide.</text>
</comment>
<dbReference type="GO" id="GO:0004089">
    <property type="term" value="F:carbonate dehydratase activity"/>
    <property type="evidence" value="ECO:0007669"/>
    <property type="project" value="UniProtKB-EC"/>
</dbReference>
<accession>A0ABT9NZD5</accession>
<comment type="function">
    <text evidence="5">Catalyzes the reversible hydration of carbon dioxide to form bicarbonate.</text>
</comment>
<dbReference type="EC" id="4.2.1.1" evidence="2 7"/>
<dbReference type="PROSITE" id="PS00705">
    <property type="entry name" value="PROK_CO2_ANHYDRASE_2"/>
    <property type="match status" value="1"/>
</dbReference>
<evidence type="ECO:0000313" key="10">
    <source>
        <dbReference type="Proteomes" id="UP001235712"/>
    </source>
</evidence>
<feature type="compositionally biased region" description="Basic and acidic residues" evidence="8">
    <location>
        <begin position="1"/>
        <end position="23"/>
    </location>
</feature>
<keyword evidence="4 7" id="KW-0456">Lyase</keyword>
<reference evidence="9 10" key="1">
    <citation type="submission" date="2023-07" db="EMBL/GenBank/DDBJ databases">
        <title>Sequencing the genomes of 1000 actinobacteria strains.</title>
        <authorList>
            <person name="Klenk H.-P."/>
        </authorList>
    </citation>
    <scope>NUCLEOTIDE SEQUENCE [LARGE SCALE GENOMIC DNA]</scope>
    <source>
        <strain evidence="9 10">DSM 44388</strain>
    </source>
</reference>
<proteinExistence type="inferred from homology"/>
<comment type="similarity">
    <text evidence="1 7">Belongs to the beta-class carbonic anhydrase family.</text>
</comment>
<dbReference type="Proteomes" id="UP001235712">
    <property type="component" value="Unassembled WGS sequence"/>
</dbReference>
<sequence length="238" mass="24644">MTPADTKIDAPKEKSAKKADKAKAKAAKGVKTLPLQRRASDQRAAAAWKRLQEGNQRWAAGLTGAALSRTPERRASLVQGQAPFAMVLGCADSRVPAELLFDQGLGDIFVVRTAGHAVDDAVLGSVEYAVAVLGVDLVVVLGHESCGAIAATAKTLGQGTVPGGYIRGIVERMTCDMARGQQAGLTNLDDLARWHSSATADLVQSRSSIVGDAVTNNGLGIVAATYELGSGLVKPVTA</sequence>
<comment type="catalytic activity">
    <reaction evidence="6 7">
        <text>hydrogencarbonate + H(+) = CO2 + H2O</text>
        <dbReference type="Rhea" id="RHEA:10748"/>
        <dbReference type="ChEBI" id="CHEBI:15377"/>
        <dbReference type="ChEBI" id="CHEBI:15378"/>
        <dbReference type="ChEBI" id="CHEBI:16526"/>
        <dbReference type="ChEBI" id="CHEBI:17544"/>
        <dbReference type="EC" id="4.2.1.1"/>
    </reaction>
</comment>
<keyword evidence="10" id="KW-1185">Reference proteome</keyword>
<evidence type="ECO:0000256" key="7">
    <source>
        <dbReference type="RuleBase" id="RU003956"/>
    </source>
</evidence>
<name>A0ABT9NZD5_9ACTN</name>
<dbReference type="InterPro" id="IPR015892">
    <property type="entry name" value="Carbonic_anhydrase_CS"/>
</dbReference>